<gene>
    <name evidence="2" type="ORF">BRM3_00865</name>
</gene>
<name>A0ABY6G1E1_9MICO</name>
<keyword evidence="3" id="KW-1185">Reference proteome</keyword>
<keyword evidence="1" id="KW-0812">Transmembrane</keyword>
<keyword evidence="1" id="KW-0472">Membrane</keyword>
<dbReference type="Pfam" id="PF11222">
    <property type="entry name" value="DUF3017"/>
    <property type="match status" value="1"/>
</dbReference>
<proteinExistence type="predicted"/>
<dbReference type="Proteomes" id="UP001164305">
    <property type="component" value="Chromosome"/>
</dbReference>
<dbReference type="EMBL" id="CP107020">
    <property type="protein sequence ID" value="UYG17020.1"/>
    <property type="molecule type" value="Genomic_DNA"/>
</dbReference>
<evidence type="ECO:0000313" key="2">
    <source>
        <dbReference type="EMBL" id="UYG17020.1"/>
    </source>
</evidence>
<accession>A0ABY6G1E1</accession>
<reference evidence="2" key="1">
    <citation type="submission" date="2022-10" db="EMBL/GenBank/DDBJ databases">
        <title>Whole-Genome Sequencing of Brachybacterium huguangmaarense BRM-3, Isolated from Betula schmidtii.</title>
        <authorList>
            <person name="Haam D."/>
        </authorList>
    </citation>
    <scope>NUCLEOTIDE SEQUENCE</scope>
    <source>
        <strain evidence="2">BRM-3</strain>
    </source>
</reference>
<evidence type="ECO:0000313" key="3">
    <source>
        <dbReference type="Proteomes" id="UP001164305"/>
    </source>
</evidence>
<dbReference type="RefSeq" id="WP_263594230.1">
    <property type="nucleotide sequence ID" value="NZ_CP107020.1"/>
</dbReference>
<feature type="transmembrane region" description="Helical" evidence="1">
    <location>
        <begin position="50"/>
        <end position="70"/>
    </location>
</feature>
<feature type="transmembrane region" description="Helical" evidence="1">
    <location>
        <begin position="77"/>
        <end position="94"/>
    </location>
</feature>
<sequence length="96" mass="9798">MPRDRSPFTLRAALRRQAVLVCALVVLVVIVVIGATGRAPLAGVLLGGELVVLALLRALLSAQAVGALAIRPRPVDVTVMLVLAAGLFALAGAPNL</sequence>
<protein>
    <submittedName>
        <fullName evidence="2">DUF3017 domain-containing protein</fullName>
    </submittedName>
</protein>
<keyword evidence="1" id="KW-1133">Transmembrane helix</keyword>
<organism evidence="2 3">
    <name type="scientific">Brachybacterium huguangmaarense</name>
    <dbReference type="NCBI Taxonomy" id="1652028"/>
    <lineage>
        <taxon>Bacteria</taxon>
        <taxon>Bacillati</taxon>
        <taxon>Actinomycetota</taxon>
        <taxon>Actinomycetes</taxon>
        <taxon>Micrococcales</taxon>
        <taxon>Dermabacteraceae</taxon>
        <taxon>Brachybacterium</taxon>
    </lineage>
</organism>
<evidence type="ECO:0000256" key="1">
    <source>
        <dbReference type="SAM" id="Phobius"/>
    </source>
</evidence>
<dbReference type="InterPro" id="IPR021385">
    <property type="entry name" value="DUF3017"/>
</dbReference>